<sequence length="88" mass="10181">MHIAARSPAVSRDEQQRRDYIVRFSTFLFSIDITERDRLPLLARLALIECQWFEHPIAWLNEFGEVVSRITVGTDDFSAARCIQLATV</sequence>
<evidence type="ECO:0000313" key="2">
    <source>
        <dbReference type="Proteomes" id="UP001523392"/>
    </source>
</evidence>
<proteinExistence type="predicted"/>
<comment type="caution">
    <text evidence="1">The sequence shown here is derived from an EMBL/GenBank/DDBJ whole genome shotgun (WGS) entry which is preliminary data.</text>
</comment>
<keyword evidence="2" id="KW-1185">Reference proteome</keyword>
<accession>A0ABT1CYU5</accession>
<evidence type="ECO:0000313" key="1">
    <source>
        <dbReference type="EMBL" id="MCO6414830.1"/>
    </source>
</evidence>
<dbReference type="Proteomes" id="UP001523392">
    <property type="component" value="Unassembled WGS sequence"/>
</dbReference>
<dbReference type="RefSeq" id="WP_252951417.1">
    <property type="nucleotide sequence ID" value="NZ_JAFIRR010000008.1"/>
</dbReference>
<organism evidence="1 2">
    <name type="scientific">Siccirubricoccus soli</name>
    <dbReference type="NCBI Taxonomy" id="2899147"/>
    <lineage>
        <taxon>Bacteria</taxon>
        <taxon>Pseudomonadati</taxon>
        <taxon>Pseudomonadota</taxon>
        <taxon>Alphaproteobacteria</taxon>
        <taxon>Acetobacterales</taxon>
        <taxon>Roseomonadaceae</taxon>
        <taxon>Siccirubricoccus</taxon>
    </lineage>
</organism>
<dbReference type="EMBL" id="JAFIRR010000008">
    <property type="protein sequence ID" value="MCO6414830.1"/>
    <property type="molecule type" value="Genomic_DNA"/>
</dbReference>
<reference evidence="1 2" key="1">
    <citation type="submission" date="2021-12" db="EMBL/GenBank/DDBJ databases">
        <title>Siccirubricoccus leaddurans sp. nov., a high concentration Zn2+ tolerance bacterium.</title>
        <authorList>
            <person name="Cao Y."/>
        </authorList>
    </citation>
    <scope>NUCLEOTIDE SEQUENCE [LARGE SCALE GENOMIC DNA]</scope>
    <source>
        <strain evidence="1 2">KC 17139</strain>
    </source>
</reference>
<name>A0ABT1CYU5_9PROT</name>
<protein>
    <submittedName>
        <fullName evidence="1">Uncharacterized protein</fullName>
    </submittedName>
</protein>
<gene>
    <name evidence="1" type="ORF">JYK14_01370</name>
</gene>